<proteinExistence type="predicted"/>
<evidence type="ECO:0000259" key="5">
    <source>
        <dbReference type="Pfam" id="PF22780"/>
    </source>
</evidence>
<dbReference type="RefSeq" id="WP_047975925.1">
    <property type="nucleotide sequence ID" value="NZ_JWIZ01000003.1"/>
</dbReference>
<dbReference type="InterPro" id="IPR057661">
    <property type="entry name" value="RsdA/BaiN/AoA(So)_Rossmann"/>
</dbReference>
<comment type="cofactor">
    <cofactor evidence="1">
        <name>FAD</name>
        <dbReference type="ChEBI" id="CHEBI:57692"/>
    </cofactor>
</comment>
<keyword evidence="7" id="KW-1185">Reference proteome</keyword>
<dbReference type="EMBL" id="JWIZ01000003">
    <property type="protein sequence ID" value="KMK52449.1"/>
    <property type="molecule type" value="Genomic_DNA"/>
</dbReference>
<feature type="domain" description="RsdA/BaiN/AoA(So)-like insert" evidence="5">
    <location>
        <begin position="188"/>
        <end position="337"/>
    </location>
</feature>
<dbReference type="PANTHER" id="PTHR42887">
    <property type="entry name" value="OS12G0638800 PROTEIN"/>
    <property type="match status" value="1"/>
</dbReference>
<accession>A0A0J5PA74</accession>
<dbReference type="NCBIfam" id="TIGR00275">
    <property type="entry name" value="aminoacetone oxidase family FAD-binding enzyme"/>
    <property type="match status" value="1"/>
</dbReference>
<dbReference type="Gene3D" id="3.50.50.60">
    <property type="entry name" value="FAD/NAD(P)-binding domain"/>
    <property type="match status" value="1"/>
</dbReference>
<dbReference type="Gene3D" id="1.10.8.260">
    <property type="entry name" value="HI0933 insert domain-like"/>
    <property type="match status" value="1"/>
</dbReference>
<organism evidence="6 7">
    <name type="scientific">Muribacter muris</name>
    <dbReference type="NCBI Taxonomy" id="67855"/>
    <lineage>
        <taxon>Bacteria</taxon>
        <taxon>Pseudomonadati</taxon>
        <taxon>Pseudomonadota</taxon>
        <taxon>Gammaproteobacteria</taxon>
        <taxon>Pasteurellales</taxon>
        <taxon>Pasteurellaceae</taxon>
        <taxon>Muribacter</taxon>
    </lineage>
</organism>
<dbReference type="PATRIC" id="fig|67855.3.peg.1054"/>
<dbReference type="Pfam" id="PF03486">
    <property type="entry name" value="HI0933_like"/>
    <property type="match status" value="1"/>
</dbReference>
<dbReference type="InterPro" id="IPR036188">
    <property type="entry name" value="FAD/NAD-bd_sf"/>
</dbReference>
<comment type="caution">
    <text evidence="6">The sequence shown here is derived from an EMBL/GenBank/DDBJ whole genome shotgun (WGS) entry which is preliminary data.</text>
</comment>
<keyword evidence="2" id="KW-0285">Flavoprotein</keyword>
<name>A0A0J5PA74_9PAST</name>
<evidence type="ECO:0000256" key="3">
    <source>
        <dbReference type="ARBA" id="ARBA00022827"/>
    </source>
</evidence>
<evidence type="ECO:0000313" key="6">
    <source>
        <dbReference type="EMBL" id="KMK52449.1"/>
    </source>
</evidence>
<keyword evidence="3" id="KW-0274">FAD</keyword>
<evidence type="ECO:0000259" key="4">
    <source>
        <dbReference type="Pfam" id="PF03486"/>
    </source>
</evidence>
<dbReference type="SUPFAM" id="SSF160996">
    <property type="entry name" value="HI0933 insert domain-like"/>
    <property type="match status" value="1"/>
</dbReference>
<dbReference type="Gene3D" id="2.40.30.10">
    <property type="entry name" value="Translation factors"/>
    <property type="match status" value="1"/>
</dbReference>
<dbReference type="InterPro" id="IPR023166">
    <property type="entry name" value="BaiN-like_dom_sf"/>
</dbReference>
<dbReference type="STRING" id="67855.RO21_00950"/>
<dbReference type="SUPFAM" id="SSF51905">
    <property type="entry name" value="FAD/NAD(P)-binding domain"/>
    <property type="match status" value="1"/>
</dbReference>
<feature type="domain" description="RsdA/BaiN/AoA(So)-like Rossmann fold-like" evidence="4">
    <location>
        <begin position="5"/>
        <end position="390"/>
    </location>
</feature>
<sequence length="397" mass="44260">MKKYDVVIIGAGAAGLFCAAQLGQGGKSVLVLDNGKKIGRKILMSGGGFCNFTNLEVTPQHYICQNRHFVKSALARYTNWDFIALVAGYGIAYHEKELGQLFCDESAQQIVDLLQAECEKGKVDIQLRQEVVSVEKFANFFQIQTACHHYQAEQLVIASGGLSMPALGASPFGYKIAEQFGIPVIPPRASLVPFTWKESDKPFVALSGISLPVRVQNQGKTFYNQMLFTHRGLSGPAILQISNYWETGETLDIDLLPHETIEQILLELRQSSPKLQLKTVLCRYLPKKLVELWFEQRWLTDKIIAQLSKADLAFLTQFIHHWQFLPNGTEGYRTAEVTMGGVDTRFISSKTLEAQGVEGLYFIGEVLDVTGWLGGYNFQWAWSSAYACASAILDKNT</sequence>
<reference evidence="6 7" key="1">
    <citation type="submission" date="2014-12" db="EMBL/GenBank/DDBJ databases">
        <title>Reclassification of Actinobacillus muris as Muribacter muris.</title>
        <authorList>
            <person name="Christensen H."/>
            <person name="Nicklas W."/>
            <person name="Bisgaard M."/>
        </authorList>
    </citation>
    <scope>NUCLEOTIDE SEQUENCE [LARGE SCALE GENOMIC DNA]</scope>
    <source>
        <strain evidence="6 7">Ackerman80-443D</strain>
    </source>
</reference>
<dbReference type="PANTHER" id="PTHR42887:SF2">
    <property type="entry name" value="OS12G0638800 PROTEIN"/>
    <property type="match status" value="1"/>
</dbReference>
<dbReference type="PRINTS" id="PR00411">
    <property type="entry name" value="PNDRDTASEI"/>
</dbReference>
<dbReference type="InterPro" id="IPR055178">
    <property type="entry name" value="RsdA/BaiN/AoA(So)-like_dom"/>
</dbReference>
<dbReference type="InterPro" id="IPR004792">
    <property type="entry name" value="BaiN-like"/>
</dbReference>
<dbReference type="AlphaFoldDB" id="A0A0J5PA74"/>
<dbReference type="Pfam" id="PF22780">
    <property type="entry name" value="HI0933_like_1st"/>
    <property type="match status" value="1"/>
</dbReference>
<evidence type="ECO:0000256" key="2">
    <source>
        <dbReference type="ARBA" id="ARBA00022630"/>
    </source>
</evidence>
<gene>
    <name evidence="6" type="ORF">RO21_00950</name>
</gene>
<protein>
    <submittedName>
        <fullName evidence="6">Membrane protein</fullName>
    </submittedName>
</protein>
<evidence type="ECO:0000256" key="1">
    <source>
        <dbReference type="ARBA" id="ARBA00001974"/>
    </source>
</evidence>
<evidence type="ECO:0000313" key="7">
    <source>
        <dbReference type="Proteomes" id="UP000036270"/>
    </source>
</evidence>
<dbReference type="Proteomes" id="UP000036270">
    <property type="component" value="Unassembled WGS sequence"/>
</dbReference>